<keyword evidence="5" id="KW-0479">Metal-binding</keyword>
<dbReference type="InterPro" id="IPR036704">
    <property type="entry name" value="RraA/RraA-like_sf"/>
</dbReference>
<protein>
    <recommendedName>
        <fullName evidence="2">Putative 4-hydroxy-4-methyl-2-oxoglutarate aldolase</fullName>
    </recommendedName>
    <alternativeName>
        <fullName evidence="3">Regulator of ribonuclease activity homolog</fullName>
    </alternativeName>
    <alternativeName>
        <fullName evidence="4">RraA-like protein</fullName>
    </alternativeName>
</protein>
<comment type="cofactor">
    <cofactor evidence="5">
        <name>Mg(2+)</name>
        <dbReference type="ChEBI" id="CHEBI:18420"/>
    </cofactor>
</comment>
<evidence type="ECO:0000256" key="4">
    <source>
        <dbReference type="ARBA" id="ARBA00030169"/>
    </source>
</evidence>
<dbReference type="GO" id="GO:0046872">
    <property type="term" value="F:metal ion binding"/>
    <property type="evidence" value="ECO:0007669"/>
    <property type="project" value="UniProtKB-KW"/>
</dbReference>
<keyword evidence="7" id="KW-1185">Reference proteome</keyword>
<sequence>MNKRLRSSALNPGPGFRIRTDFVRLESIAYRQLARFETPDISDMLNRLYAVDSGIRLLTSPVHRLCGPVCTVKVFPGDNLMVHKVLDIAQPGDIVAIDASGSRMNAVIGDIICTKARHRGIQGFIVDGLIRDLPQIQELNFPVFARGETAIGPLHRGPGEINFPIALGGIVVNPGDVIVADAAGIVAAPQDIVAELIRRLKVHEASSREYIESVQRGEFSNAWVDDLLAEQNCAIETPELVDPASSDMHDAMNQINPIESEEHA</sequence>
<evidence type="ECO:0000313" key="7">
    <source>
        <dbReference type="Proteomes" id="UP000551616"/>
    </source>
</evidence>
<comment type="cofactor">
    <cofactor evidence="1">
        <name>a divalent metal cation</name>
        <dbReference type="ChEBI" id="CHEBI:60240"/>
    </cofactor>
</comment>
<dbReference type="RefSeq" id="WP_207396830.1">
    <property type="nucleotide sequence ID" value="NZ_JABRWO010000006.1"/>
</dbReference>
<dbReference type="EMBL" id="JABRWO010000006">
    <property type="protein sequence ID" value="MBA2115413.1"/>
    <property type="molecule type" value="Genomic_DNA"/>
</dbReference>
<dbReference type="CDD" id="cd16841">
    <property type="entry name" value="RraA_family"/>
    <property type="match status" value="1"/>
</dbReference>
<gene>
    <name evidence="6" type="primary">rraA</name>
    <name evidence="6" type="ORF">HOV93_25940</name>
</gene>
<evidence type="ECO:0000256" key="3">
    <source>
        <dbReference type="ARBA" id="ARBA00029596"/>
    </source>
</evidence>
<dbReference type="Gene3D" id="3.50.30.40">
    <property type="entry name" value="Ribonuclease E inhibitor RraA/RraA-like"/>
    <property type="match status" value="1"/>
</dbReference>
<proteinExistence type="predicted"/>
<organism evidence="6 7">
    <name type="scientific">Bremerella alba</name>
    <dbReference type="NCBI Taxonomy" id="980252"/>
    <lineage>
        <taxon>Bacteria</taxon>
        <taxon>Pseudomonadati</taxon>
        <taxon>Planctomycetota</taxon>
        <taxon>Planctomycetia</taxon>
        <taxon>Pirellulales</taxon>
        <taxon>Pirellulaceae</taxon>
        <taxon>Bremerella</taxon>
    </lineage>
</organism>
<dbReference type="InterPro" id="IPR005493">
    <property type="entry name" value="RraA/RraA-like"/>
</dbReference>
<evidence type="ECO:0000256" key="2">
    <source>
        <dbReference type="ARBA" id="ARBA00016549"/>
    </source>
</evidence>
<dbReference type="Pfam" id="PF03737">
    <property type="entry name" value="RraA-like"/>
    <property type="match status" value="1"/>
</dbReference>
<dbReference type="PANTHER" id="PTHR33254:SF4">
    <property type="entry name" value="4-HYDROXY-4-METHYL-2-OXOGLUTARATE ALDOLASE 3-RELATED"/>
    <property type="match status" value="1"/>
</dbReference>
<name>A0A7V8V5N6_9BACT</name>
<dbReference type="Proteomes" id="UP000551616">
    <property type="component" value="Unassembled WGS sequence"/>
</dbReference>
<dbReference type="PANTHER" id="PTHR33254">
    <property type="entry name" value="4-HYDROXY-4-METHYL-2-OXOGLUTARATE ALDOLASE 3-RELATED"/>
    <property type="match status" value="1"/>
</dbReference>
<keyword evidence="5" id="KW-0460">Magnesium</keyword>
<accession>A0A7V8V5N6</accession>
<comment type="caution">
    <text evidence="6">The sequence shown here is derived from an EMBL/GenBank/DDBJ whole genome shotgun (WGS) entry which is preliminary data.</text>
</comment>
<evidence type="ECO:0000256" key="1">
    <source>
        <dbReference type="ARBA" id="ARBA00001968"/>
    </source>
</evidence>
<evidence type="ECO:0000313" key="6">
    <source>
        <dbReference type="EMBL" id="MBA2115413.1"/>
    </source>
</evidence>
<feature type="binding site" evidence="5">
    <location>
        <begin position="109"/>
        <end position="112"/>
    </location>
    <ligand>
        <name>substrate</name>
    </ligand>
</feature>
<feature type="binding site" evidence="5">
    <location>
        <position position="132"/>
    </location>
    <ligand>
        <name>Mg(2+)</name>
        <dbReference type="ChEBI" id="CHEBI:18420"/>
    </ligand>
</feature>
<feature type="binding site" evidence="5">
    <location>
        <position position="131"/>
    </location>
    <ligand>
        <name>substrate</name>
    </ligand>
</feature>
<dbReference type="AlphaFoldDB" id="A0A7V8V5N6"/>
<evidence type="ECO:0000256" key="5">
    <source>
        <dbReference type="PIRSR" id="PIRSR605493-1"/>
    </source>
</evidence>
<dbReference type="SUPFAM" id="SSF89562">
    <property type="entry name" value="RraA-like"/>
    <property type="match status" value="1"/>
</dbReference>
<reference evidence="6 7" key="1">
    <citation type="submission" date="2020-05" db="EMBL/GenBank/DDBJ databases">
        <title>Bremerella alba sp. nov., a novel planctomycete isolated from the surface of the macroalga Fucus spiralis.</title>
        <authorList>
            <person name="Godinho O."/>
            <person name="Botelho R."/>
            <person name="Albuquerque L."/>
            <person name="Wiegand S."/>
            <person name="Da Costa M.S."/>
            <person name="Lobo-Da-Cunha A."/>
            <person name="Jogler C."/>
            <person name="Lage O.M."/>
        </authorList>
    </citation>
    <scope>NUCLEOTIDE SEQUENCE [LARGE SCALE GENOMIC DNA]</scope>
    <source>
        <strain evidence="6 7">FF15</strain>
    </source>
</reference>